<keyword evidence="2" id="KW-0274">FAD</keyword>
<dbReference type="Pfam" id="PF04820">
    <property type="entry name" value="Trp_halogenase"/>
    <property type="match status" value="1"/>
</dbReference>
<keyword evidence="2" id="KW-0285">Flavoprotein</keyword>
<dbReference type="InterPro" id="IPR036188">
    <property type="entry name" value="FAD/NAD-bd_sf"/>
</dbReference>
<feature type="binding site" evidence="2">
    <location>
        <position position="175"/>
    </location>
    <ligand>
        <name>FAD</name>
        <dbReference type="ChEBI" id="CHEBI:57692"/>
    </ligand>
</feature>
<dbReference type="PANTHER" id="PTHR43747:SF4">
    <property type="entry name" value="FLAVIN-DEPENDENT TRYPTOPHAN HALOGENASE"/>
    <property type="match status" value="1"/>
</dbReference>
<keyword evidence="2" id="KW-0547">Nucleotide-binding</keyword>
<dbReference type="EMBL" id="JACHFD010000035">
    <property type="protein sequence ID" value="MBB5353769.1"/>
    <property type="molecule type" value="Genomic_DNA"/>
</dbReference>
<feature type="binding site" evidence="2">
    <location>
        <position position="331"/>
    </location>
    <ligand>
        <name>L-tryptophan</name>
        <dbReference type="ChEBI" id="CHEBI:57912"/>
    </ligand>
</feature>
<gene>
    <name evidence="3" type="ORF">HNR46_004031</name>
</gene>
<dbReference type="PRINTS" id="PR00420">
    <property type="entry name" value="RNGMNOXGNASE"/>
</dbReference>
<dbReference type="InterPro" id="IPR050816">
    <property type="entry name" value="Flavin-dep_Halogenase_NPB"/>
</dbReference>
<dbReference type="InterPro" id="IPR033856">
    <property type="entry name" value="Trp_halogen"/>
</dbReference>
<evidence type="ECO:0000313" key="4">
    <source>
        <dbReference type="Proteomes" id="UP000557717"/>
    </source>
</evidence>
<feature type="binding site" evidence="2">
    <location>
        <position position="76"/>
    </location>
    <ligand>
        <name>7-chloro-L-tryptophan</name>
        <dbReference type="ChEBI" id="CHEBI:58713"/>
    </ligand>
</feature>
<dbReference type="SUPFAM" id="SSF51905">
    <property type="entry name" value="FAD/NAD(P)-binding domain"/>
    <property type="match status" value="1"/>
</dbReference>
<dbReference type="AlphaFoldDB" id="A0A840VJ06"/>
<proteinExistence type="predicted"/>
<reference evidence="3 4" key="1">
    <citation type="submission" date="2020-08" db="EMBL/GenBank/DDBJ databases">
        <title>Genomic Encyclopedia of Type Strains, Phase IV (KMG-IV): sequencing the most valuable type-strain genomes for metagenomic binning, comparative biology and taxonomic classification.</title>
        <authorList>
            <person name="Goeker M."/>
        </authorList>
    </citation>
    <scope>NUCLEOTIDE SEQUENCE [LARGE SCALE GENOMIC DNA]</scope>
    <source>
        <strain evidence="3 4">YC6886</strain>
    </source>
</reference>
<evidence type="ECO:0000256" key="2">
    <source>
        <dbReference type="PIRSR" id="PIRSR011396-2"/>
    </source>
</evidence>
<protein>
    <submittedName>
        <fullName evidence="3">Tryptophan halogenase</fullName>
        <ecNumber evidence="3">1.14.19.9</ecNumber>
    </submittedName>
</protein>
<comment type="caution">
    <text evidence="3">The sequence shown here is derived from an EMBL/GenBank/DDBJ whole genome shotgun (WGS) entry which is preliminary data.</text>
</comment>
<feature type="active site" evidence="1">
    <location>
        <position position="76"/>
    </location>
</feature>
<organism evidence="3 4">
    <name type="scientific">Haloferula luteola</name>
    <dbReference type="NCBI Taxonomy" id="595692"/>
    <lineage>
        <taxon>Bacteria</taxon>
        <taxon>Pseudomonadati</taxon>
        <taxon>Verrucomicrobiota</taxon>
        <taxon>Verrucomicrobiia</taxon>
        <taxon>Verrucomicrobiales</taxon>
        <taxon>Verrucomicrobiaceae</taxon>
        <taxon>Haloferula</taxon>
    </lineage>
</organism>
<dbReference type="GO" id="GO:0004497">
    <property type="term" value="F:monooxygenase activity"/>
    <property type="evidence" value="ECO:0007669"/>
    <property type="project" value="InterPro"/>
</dbReference>
<accession>A0A840VJ06</accession>
<dbReference type="Gene3D" id="3.50.50.60">
    <property type="entry name" value="FAD/NAD(P)-binding domain"/>
    <property type="match status" value="1"/>
</dbReference>
<dbReference type="PIRSF" id="PIRSF011396">
    <property type="entry name" value="Trp_halogenase"/>
    <property type="match status" value="1"/>
</dbReference>
<dbReference type="RefSeq" id="WP_184022125.1">
    <property type="nucleotide sequence ID" value="NZ_JACHFD010000035.1"/>
</dbReference>
<feature type="binding site" evidence="2">
    <location>
        <begin position="11"/>
        <end position="14"/>
    </location>
    <ligand>
        <name>FAD</name>
        <dbReference type="ChEBI" id="CHEBI:57692"/>
    </ligand>
</feature>
<dbReference type="InterPro" id="IPR006905">
    <property type="entry name" value="Flavin_halogenase"/>
</dbReference>
<dbReference type="GO" id="GO:0000166">
    <property type="term" value="F:nucleotide binding"/>
    <property type="evidence" value="ECO:0007669"/>
    <property type="project" value="UniProtKB-KW"/>
</dbReference>
<dbReference type="EC" id="1.14.19.9" evidence="3"/>
<dbReference type="PANTHER" id="PTHR43747">
    <property type="entry name" value="FAD-BINDING PROTEIN"/>
    <property type="match status" value="1"/>
</dbReference>
<evidence type="ECO:0000256" key="1">
    <source>
        <dbReference type="PIRSR" id="PIRSR011396-1"/>
    </source>
</evidence>
<keyword evidence="3" id="KW-0560">Oxidoreductase</keyword>
<dbReference type="Proteomes" id="UP000557717">
    <property type="component" value="Unassembled WGS sequence"/>
</dbReference>
<evidence type="ECO:0000313" key="3">
    <source>
        <dbReference type="EMBL" id="MBB5353769.1"/>
    </source>
</evidence>
<name>A0A840VJ06_9BACT</name>
<keyword evidence="4" id="KW-1185">Reference proteome</keyword>
<sequence length="504" mass="56932">MTIEEVVILGGGSAGLMAAVTLKRKMPELKVTVLRSQELGTIGVGEGTTPNFTEHVLGYLGVHPKMFYEVAQPTWKLGLRLEWGQRPHYDFSFALNLDAHWSDLPMSNGYYLDESFEAGNPAGAMMAAGKVFARRADGSPEVAPWHAFHVENVKLIRLFEQLSRGLGVELVEGRVAAVERGGEGVRALVTEDGRRFRADLFVDASGFRSELLGTALEEPFVDFGKRHLFCDRAVVGGWERSGEPILPYTTAETMDSGWCWRIEHERWIHRGYVYGSGWISDEEAEAEFVRKNPKAAGRTRVVKFRSGFHRRSWVGNVVAIGNSAGFVEPLEATALMLVSNASRDLTNLLLKMGRRVSDSMRDLYNRRMEASWTDIRDFLAIHYRFNDRLDTPFWRHCREETDLSGVEELLRFYRENGPSGYARYALPNSLNDFGVEGYLVMLVGNRVPHAHPYRASDAERQRWNQHRAELLDQARNGFDVAEALAWFRRHGWNHLVGVIGASPS</sequence>